<keyword evidence="1" id="KW-0040">ANK repeat</keyword>
<dbReference type="PANTHER" id="PTHR24148">
    <property type="entry name" value="ANKYRIN REPEAT DOMAIN-CONTAINING PROTEIN 39 HOMOLOG-RELATED"/>
    <property type="match status" value="1"/>
</dbReference>
<name>A0A9P8VBY7_9PEZI</name>
<feature type="domain" description="Heterokaryon incompatibility" evidence="2">
    <location>
        <begin position="53"/>
        <end position="215"/>
    </location>
</feature>
<dbReference type="AlphaFoldDB" id="A0A9P8VBY7"/>
<dbReference type="SMART" id="SM00248">
    <property type="entry name" value="ANK"/>
    <property type="match status" value="10"/>
</dbReference>
<reference evidence="3" key="1">
    <citation type="journal article" date="2021" name="Nat. Commun.">
        <title>Genetic determinants of endophytism in the Arabidopsis root mycobiome.</title>
        <authorList>
            <person name="Mesny F."/>
            <person name="Miyauchi S."/>
            <person name="Thiergart T."/>
            <person name="Pickel B."/>
            <person name="Atanasova L."/>
            <person name="Karlsson M."/>
            <person name="Huettel B."/>
            <person name="Barry K.W."/>
            <person name="Haridas S."/>
            <person name="Chen C."/>
            <person name="Bauer D."/>
            <person name="Andreopoulos W."/>
            <person name="Pangilinan J."/>
            <person name="LaButti K."/>
            <person name="Riley R."/>
            <person name="Lipzen A."/>
            <person name="Clum A."/>
            <person name="Drula E."/>
            <person name="Henrissat B."/>
            <person name="Kohler A."/>
            <person name="Grigoriev I.V."/>
            <person name="Martin F.M."/>
            <person name="Hacquard S."/>
        </authorList>
    </citation>
    <scope>NUCLEOTIDE SEQUENCE</scope>
    <source>
        <strain evidence="3">MPI-SDFR-AT-0117</strain>
    </source>
</reference>
<evidence type="ECO:0000256" key="1">
    <source>
        <dbReference type="PROSITE-ProRule" id="PRU00023"/>
    </source>
</evidence>
<evidence type="ECO:0000313" key="4">
    <source>
        <dbReference type="Proteomes" id="UP000770015"/>
    </source>
</evidence>
<feature type="repeat" description="ANK" evidence="1">
    <location>
        <begin position="740"/>
        <end position="772"/>
    </location>
</feature>
<dbReference type="PROSITE" id="PS50088">
    <property type="entry name" value="ANK_REPEAT"/>
    <property type="match status" value="1"/>
</dbReference>
<dbReference type="SUPFAM" id="SSF48403">
    <property type="entry name" value="Ankyrin repeat"/>
    <property type="match status" value="1"/>
</dbReference>
<protein>
    <submittedName>
        <fullName evidence="3">Heterokaryon incompatibility protein-domain-containing protein</fullName>
    </submittedName>
</protein>
<dbReference type="PROSITE" id="PS50297">
    <property type="entry name" value="ANK_REP_REGION"/>
    <property type="match status" value="1"/>
</dbReference>
<proteinExistence type="predicted"/>
<evidence type="ECO:0000259" key="2">
    <source>
        <dbReference type="Pfam" id="PF06985"/>
    </source>
</evidence>
<organism evidence="3 4">
    <name type="scientific">Plectosphaerella plurivora</name>
    <dbReference type="NCBI Taxonomy" id="936078"/>
    <lineage>
        <taxon>Eukaryota</taxon>
        <taxon>Fungi</taxon>
        <taxon>Dikarya</taxon>
        <taxon>Ascomycota</taxon>
        <taxon>Pezizomycotina</taxon>
        <taxon>Sordariomycetes</taxon>
        <taxon>Hypocreomycetidae</taxon>
        <taxon>Glomerellales</taxon>
        <taxon>Plectosphaerellaceae</taxon>
        <taxon>Plectosphaerella</taxon>
    </lineage>
</organism>
<dbReference type="InterPro" id="IPR010730">
    <property type="entry name" value="HET"/>
</dbReference>
<dbReference type="Gene3D" id="1.25.40.20">
    <property type="entry name" value="Ankyrin repeat-containing domain"/>
    <property type="match status" value="3"/>
</dbReference>
<dbReference type="PANTHER" id="PTHR24148:SF78">
    <property type="entry name" value="HETEROKARYON INCOMPATIBILITY DOMAIN-CONTAINING PROTEIN"/>
    <property type="match status" value="1"/>
</dbReference>
<gene>
    <name evidence="3" type="ORF">F5X68DRAFT_275498</name>
</gene>
<evidence type="ECO:0000313" key="3">
    <source>
        <dbReference type="EMBL" id="KAH6687757.1"/>
    </source>
</evidence>
<dbReference type="InterPro" id="IPR052895">
    <property type="entry name" value="HetReg/Transcr_Mod"/>
</dbReference>
<dbReference type="Proteomes" id="UP000770015">
    <property type="component" value="Unassembled WGS sequence"/>
</dbReference>
<dbReference type="OrthoDB" id="194358at2759"/>
<accession>A0A9P8VBY7</accession>
<dbReference type="Pfam" id="PF06985">
    <property type="entry name" value="HET"/>
    <property type="match status" value="1"/>
</dbReference>
<dbReference type="InterPro" id="IPR002110">
    <property type="entry name" value="Ankyrin_rpt"/>
</dbReference>
<dbReference type="InterPro" id="IPR036770">
    <property type="entry name" value="Ankyrin_rpt-contain_sf"/>
</dbReference>
<dbReference type="EMBL" id="JAGSXJ010000010">
    <property type="protein sequence ID" value="KAH6687757.1"/>
    <property type="molecule type" value="Genomic_DNA"/>
</dbReference>
<comment type="caution">
    <text evidence="3">The sequence shown here is derived from an EMBL/GenBank/DDBJ whole genome shotgun (WGS) entry which is preliminary data.</text>
</comment>
<sequence length="871" mass="98729">MSSRPLYKPIDRSSNSIRLLRLLKGAKHYEDDPIRCELFEVPLPDDDFDEAYYDALSYTWGDASQTGTIILDGRPTTVTANLREALRYLRETDEDRILWVDAVCINQGDSSERTHQVGKMGDIFKKAKEVIIWLGTATKEIELLLDAVKVLDKKMLRIPKPPVNDPNYLEAWLNAARKILAEMGLENIELREMRTSGLRDMLSRAWWSRIWVIQEAANAPRARIQCSWHSVSTRTFALMPQLMGIAPGPREQVLLEVLPGPLRKHSWWHKNRSLETLLNKFQYSESTEECDQIYALLGMSSEAAVPGCPLQPDYSLHMAGVVKNVVSFLAFGELIDLKACPLPPWNLAELRSFMSTLKPSMLAWAITENKPALIRKLILGKPPHVDINDRLPTDVPIALPPQMRFLLPPPIHLAISFEEHSASLVKLLMECEDLDVNVPGFEPLDFTATVAEIDIDISRVVNKYTPLSHAVSKGRMDLIRLLLGHPKIKPGQKDPEGFSPIARALEHNQIEIAEALMTPDTGILKNEGWRLLHWGIEKNNVNIVRRLLSYPDVDVNRVEGFFTPLTLAANLGHNLIILELSSRKDLNIEAVDSVGYYPLERAVQGRRPSTMILLMKQFGATPQQFRDDWLLHRAIEHDWPEVVETLISQGLGPDGTRRPKTDFIWTSPLALAIKYRRSGIVRRLLEAGVDPAPSLPLGKDSMAVESWCPMVSAIQSGSPKMLDTLINTGRGAHTTAWNTPNESPLLYAIRERHVTMVELLLERGADVEARTARRKLSSFWLAVEYNAPQIMRLLADAGADFKISAESHPNIYQGKWGLKFTPWFGEFLRDKGLSDEDVWEFGEEEEVLYNDEPLKDWEWESARRESTSNWM</sequence>
<dbReference type="Pfam" id="PF12796">
    <property type="entry name" value="Ank_2"/>
    <property type="match status" value="2"/>
</dbReference>
<keyword evidence="4" id="KW-1185">Reference proteome</keyword>